<accession>A0A1E5URF1</accession>
<dbReference type="STRING" id="888268.A0A1E5URF1"/>
<dbReference type="PANTHER" id="PTHR23032">
    <property type="entry name" value="BRO1 DOMAIN-CONTAINING PROTEIN BROX"/>
    <property type="match status" value="1"/>
</dbReference>
<dbReference type="InterPro" id="IPR038499">
    <property type="entry name" value="BRO1_sf"/>
</dbReference>
<protein>
    <recommendedName>
        <fullName evidence="3">BRO1 domain-containing protein</fullName>
    </recommendedName>
</protein>
<sequence>MSSTTRCWVICCFFAKIPKEKSANLQKMGCFNSKPNDAGAIRRRPGNIGEVAVFIPGLRVPESLELSQALSDGLPRRLTERLAALRSRIVVMAAHEALSVTRPRKRTFTQHGGSTSADLLQALEEYLPVLLGLVKEGSNLEDKIQFSWMNQEDDAEHDNYTLCDSIHFSDNKRASVEIFLKASGFLECAIQHVLPRISPENRKGLPVDLSEGVLKAVCMQALGQAIDVQLGLAIDSPKATLAVKRRLACEMVKCWQQVLLWNNHWWLVAHACRSPPVCGSMKYLHDKIQKDSSCKVRINKDLYSNDSIHEAVPALPDFAVALKPEEYRLPAVAVLDAAANA</sequence>
<dbReference type="InterPro" id="IPR038898">
    <property type="entry name" value="BROX"/>
</dbReference>
<dbReference type="AlphaFoldDB" id="A0A1E5URF1"/>
<evidence type="ECO:0008006" key="3">
    <source>
        <dbReference type="Google" id="ProtNLM"/>
    </source>
</evidence>
<evidence type="ECO:0000313" key="2">
    <source>
        <dbReference type="Proteomes" id="UP000095767"/>
    </source>
</evidence>
<gene>
    <name evidence="1" type="ORF">BAE44_0023562</name>
</gene>
<name>A0A1E5URF1_9POAL</name>
<dbReference type="OrthoDB" id="1909455at2759"/>
<keyword evidence="2" id="KW-1185">Reference proteome</keyword>
<comment type="caution">
    <text evidence="1">The sequence shown here is derived from an EMBL/GenBank/DDBJ whole genome shotgun (WGS) entry which is preliminary data.</text>
</comment>
<dbReference type="Proteomes" id="UP000095767">
    <property type="component" value="Unassembled WGS sequence"/>
</dbReference>
<dbReference type="EMBL" id="LWDX02066995">
    <property type="protein sequence ID" value="OEL15424.1"/>
    <property type="molecule type" value="Genomic_DNA"/>
</dbReference>
<reference evidence="1 2" key="1">
    <citation type="submission" date="2016-09" db="EMBL/GenBank/DDBJ databases">
        <title>The draft genome of Dichanthelium oligosanthes: A C3 panicoid grass species.</title>
        <authorList>
            <person name="Studer A.J."/>
            <person name="Schnable J.C."/>
            <person name="Brutnell T.P."/>
        </authorList>
    </citation>
    <scope>NUCLEOTIDE SEQUENCE [LARGE SCALE GENOMIC DNA]</scope>
    <source>
        <strain evidence="2">cv. Kellogg 1175</strain>
        <tissue evidence="1">Leaf</tissue>
    </source>
</reference>
<proteinExistence type="predicted"/>
<dbReference type="PANTHER" id="PTHR23032:SF10">
    <property type="entry name" value="OS02G0828100 PROTEIN"/>
    <property type="match status" value="1"/>
</dbReference>
<dbReference type="Gene3D" id="1.25.40.280">
    <property type="entry name" value="alix/aip1 like domains"/>
    <property type="match status" value="1"/>
</dbReference>
<evidence type="ECO:0000313" key="1">
    <source>
        <dbReference type="EMBL" id="OEL15424.1"/>
    </source>
</evidence>
<organism evidence="1 2">
    <name type="scientific">Dichanthelium oligosanthes</name>
    <dbReference type="NCBI Taxonomy" id="888268"/>
    <lineage>
        <taxon>Eukaryota</taxon>
        <taxon>Viridiplantae</taxon>
        <taxon>Streptophyta</taxon>
        <taxon>Embryophyta</taxon>
        <taxon>Tracheophyta</taxon>
        <taxon>Spermatophyta</taxon>
        <taxon>Magnoliopsida</taxon>
        <taxon>Liliopsida</taxon>
        <taxon>Poales</taxon>
        <taxon>Poaceae</taxon>
        <taxon>PACMAD clade</taxon>
        <taxon>Panicoideae</taxon>
        <taxon>Panicodae</taxon>
        <taxon>Paniceae</taxon>
        <taxon>Dichantheliinae</taxon>
        <taxon>Dichanthelium</taxon>
    </lineage>
</organism>